<dbReference type="EMBL" id="KE525279">
    <property type="protein sequence ID" value="KFB44619.1"/>
    <property type="molecule type" value="Genomic_DNA"/>
</dbReference>
<evidence type="ECO:0000313" key="1">
    <source>
        <dbReference type="EMBL" id="KFB44619.1"/>
    </source>
</evidence>
<evidence type="ECO:0000313" key="3">
    <source>
        <dbReference type="Proteomes" id="UP000030765"/>
    </source>
</evidence>
<keyword evidence="3" id="KW-1185">Reference proteome</keyword>
<dbReference type="Proteomes" id="UP000030765">
    <property type="component" value="Unassembled WGS sequence"/>
</dbReference>
<organism evidence="1">
    <name type="scientific">Anopheles sinensis</name>
    <name type="common">Mosquito</name>
    <dbReference type="NCBI Taxonomy" id="74873"/>
    <lineage>
        <taxon>Eukaryota</taxon>
        <taxon>Metazoa</taxon>
        <taxon>Ecdysozoa</taxon>
        <taxon>Arthropoda</taxon>
        <taxon>Hexapoda</taxon>
        <taxon>Insecta</taxon>
        <taxon>Pterygota</taxon>
        <taxon>Neoptera</taxon>
        <taxon>Endopterygota</taxon>
        <taxon>Diptera</taxon>
        <taxon>Nematocera</taxon>
        <taxon>Culicoidea</taxon>
        <taxon>Culicidae</taxon>
        <taxon>Anophelinae</taxon>
        <taxon>Anopheles</taxon>
    </lineage>
</organism>
<accession>A0A084W325</accession>
<protein>
    <submittedName>
        <fullName evidence="1 2">Uncharacterized protein</fullName>
    </submittedName>
</protein>
<dbReference type="AlphaFoldDB" id="A0A084W325"/>
<gene>
    <name evidence="1" type="ORF">ZHAS_00012502</name>
</gene>
<dbReference type="EMBL" id="ATLV01019786">
    <property type="status" value="NOT_ANNOTATED_CDS"/>
    <property type="molecule type" value="Genomic_DNA"/>
</dbReference>
<proteinExistence type="predicted"/>
<evidence type="ECO:0000313" key="2">
    <source>
        <dbReference type="EnsemblMetazoa" id="ASIC012502-PA"/>
    </source>
</evidence>
<reference evidence="2" key="2">
    <citation type="submission" date="2020-05" db="UniProtKB">
        <authorList>
            <consortium name="EnsemblMetazoa"/>
        </authorList>
    </citation>
    <scope>IDENTIFICATION</scope>
</reference>
<sequence length="179" mass="19686">MKVVPSRFGEEAPSARHTSGYLRGLFVCVCACRLARSRIKILGEATASPGGRKRADVQASIDRAAHYVARESFRLLTSIVTPADPVCREVVQVHNAMSGRLQQLGDRKHFANCILLCWTTPVSEENADNTVENVLRHGHGFGRVCVCQVQKTVEVNAYEAMRGGLLLRSRPRCGPAQRS</sequence>
<dbReference type="VEuPathDB" id="VectorBase:ASIC012502"/>
<reference evidence="1 3" key="1">
    <citation type="journal article" date="2014" name="BMC Genomics">
        <title>Genome sequence of Anopheles sinensis provides insight into genetics basis of mosquito competence for malaria parasites.</title>
        <authorList>
            <person name="Zhou D."/>
            <person name="Zhang D."/>
            <person name="Ding G."/>
            <person name="Shi L."/>
            <person name="Hou Q."/>
            <person name="Ye Y."/>
            <person name="Xu Y."/>
            <person name="Zhou H."/>
            <person name="Xiong C."/>
            <person name="Li S."/>
            <person name="Yu J."/>
            <person name="Hong S."/>
            <person name="Yu X."/>
            <person name="Zou P."/>
            <person name="Chen C."/>
            <person name="Chang X."/>
            <person name="Wang W."/>
            <person name="Lv Y."/>
            <person name="Sun Y."/>
            <person name="Ma L."/>
            <person name="Shen B."/>
            <person name="Zhu C."/>
        </authorList>
    </citation>
    <scope>NUCLEOTIDE SEQUENCE [LARGE SCALE GENOMIC DNA]</scope>
</reference>
<dbReference type="EnsemblMetazoa" id="ASIC012502-RA">
    <property type="protein sequence ID" value="ASIC012502-PA"/>
    <property type="gene ID" value="ASIC012502"/>
</dbReference>
<name>A0A084W325_ANOSI</name>